<gene>
    <name evidence="2" type="ORF">G7070_10730</name>
</gene>
<evidence type="ECO:0000313" key="2">
    <source>
        <dbReference type="EMBL" id="QIK72657.1"/>
    </source>
</evidence>
<feature type="chain" id="PRO_5026100091" description="Secreted protein" evidence="1">
    <location>
        <begin position="30"/>
        <end position="209"/>
    </location>
</feature>
<protein>
    <recommendedName>
        <fullName evidence="4">Secreted protein</fullName>
    </recommendedName>
</protein>
<dbReference type="Proteomes" id="UP000501058">
    <property type="component" value="Chromosome"/>
</dbReference>
<dbReference type="EMBL" id="CP049865">
    <property type="protein sequence ID" value="QIK72657.1"/>
    <property type="molecule type" value="Genomic_DNA"/>
</dbReference>
<organism evidence="2 3">
    <name type="scientific">Propioniciclava coleopterorum</name>
    <dbReference type="NCBI Taxonomy" id="2714937"/>
    <lineage>
        <taxon>Bacteria</taxon>
        <taxon>Bacillati</taxon>
        <taxon>Actinomycetota</taxon>
        <taxon>Actinomycetes</taxon>
        <taxon>Propionibacteriales</taxon>
        <taxon>Propionibacteriaceae</taxon>
        <taxon>Propioniciclava</taxon>
    </lineage>
</organism>
<feature type="signal peptide" evidence="1">
    <location>
        <begin position="1"/>
        <end position="29"/>
    </location>
</feature>
<dbReference type="KEGG" id="prv:G7070_10730"/>
<name>A0A6G7Y7R7_9ACTN</name>
<proteinExistence type="predicted"/>
<dbReference type="RefSeq" id="WP_166233731.1">
    <property type="nucleotide sequence ID" value="NZ_CP049865.1"/>
</dbReference>
<dbReference type="PROSITE" id="PS51257">
    <property type="entry name" value="PROKAR_LIPOPROTEIN"/>
    <property type="match status" value="1"/>
</dbReference>
<dbReference type="AlphaFoldDB" id="A0A6G7Y7R7"/>
<sequence length="209" mass="21075">MARRRFRGLVAVGALMVLVAGCAASVPLAADVDPPGVVSEAAPTASTGARGTQGSVAIGGPGLGAVSIEVEAAVSRFASPTHRILCEVARDRAACTLPLGMNRIGVPSPERVCPGGVGTVSRVEISPTGMTFRCGTVFGPWAEPATSSTRWADGLDVGLTGGMVTLPDGWTLAAPRVYCSSADAGVTCIHIPTGEGFRVAPAGVTRVHV</sequence>
<keyword evidence="3" id="KW-1185">Reference proteome</keyword>
<reference evidence="2 3" key="1">
    <citation type="submission" date="2020-03" db="EMBL/GenBank/DDBJ databases">
        <title>Propioniciclava sp. nov., isolated from Hydrophilus acuminatus.</title>
        <authorList>
            <person name="Hyun D.-W."/>
            <person name="Bae J.-W."/>
        </authorList>
    </citation>
    <scope>NUCLEOTIDE SEQUENCE [LARGE SCALE GENOMIC DNA]</scope>
    <source>
        <strain evidence="2 3">HDW11</strain>
    </source>
</reference>
<evidence type="ECO:0000256" key="1">
    <source>
        <dbReference type="SAM" id="SignalP"/>
    </source>
</evidence>
<keyword evidence="1" id="KW-0732">Signal</keyword>
<accession>A0A6G7Y7R7</accession>
<evidence type="ECO:0008006" key="4">
    <source>
        <dbReference type="Google" id="ProtNLM"/>
    </source>
</evidence>
<evidence type="ECO:0000313" key="3">
    <source>
        <dbReference type="Proteomes" id="UP000501058"/>
    </source>
</evidence>